<feature type="compositionally biased region" description="Basic residues" evidence="1">
    <location>
        <begin position="544"/>
        <end position="559"/>
    </location>
</feature>
<evidence type="ECO:0000313" key="4">
    <source>
        <dbReference type="Proteomes" id="UP001215598"/>
    </source>
</evidence>
<evidence type="ECO:0000256" key="1">
    <source>
        <dbReference type="SAM" id="MobiDB-lite"/>
    </source>
</evidence>
<feature type="compositionally biased region" description="Low complexity" evidence="1">
    <location>
        <begin position="319"/>
        <end position="367"/>
    </location>
</feature>
<feature type="compositionally biased region" description="Polar residues" evidence="1">
    <location>
        <begin position="410"/>
        <end position="425"/>
    </location>
</feature>
<reference evidence="3" key="1">
    <citation type="submission" date="2023-03" db="EMBL/GenBank/DDBJ databases">
        <title>Massive genome expansion in bonnet fungi (Mycena s.s.) driven by repeated elements and novel gene families across ecological guilds.</title>
        <authorList>
            <consortium name="Lawrence Berkeley National Laboratory"/>
            <person name="Harder C.B."/>
            <person name="Miyauchi S."/>
            <person name="Viragh M."/>
            <person name="Kuo A."/>
            <person name="Thoen E."/>
            <person name="Andreopoulos B."/>
            <person name="Lu D."/>
            <person name="Skrede I."/>
            <person name="Drula E."/>
            <person name="Henrissat B."/>
            <person name="Morin E."/>
            <person name="Kohler A."/>
            <person name="Barry K."/>
            <person name="LaButti K."/>
            <person name="Morin E."/>
            <person name="Salamov A."/>
            <person name="Lipzen A."/>
            <person name="Mereny Z."/>
            <person name="Hegedus B."/>
            <person name="Baldrian P."/>
            <person name="Stursova M."/>
            <person name="Weitz H."/>
            <person name="Taylor A."/>
            <person name="Grigoriev I.V."/>
            <person name="Nagy L.G."/>
            <person name="Martin F."/>
            <person name="Kauserud H."/>
        </authorList>
    </citation>
    <scope>NUCLEOTIDE SEQUENCE</scope>
    <source>
        <strain evidence="3">CBHHK182m</strain>
    </source>
</reference>
<name>A0AAD7KHH4_9AGAR</name>
<keyword evidence="2" id="KW-0732">Signal</keyword>
<feature type="compositionally biased region" description="Low complexity" evidence="1">
    <location>
        <begin position="426"/>
        <end position="447"/>
    </location>
</feature>
<feature type="chain" id="PRO_5042061590" evidence="2">
    <location>
        <begin position="25"/>
        <end position="572"/>
    </location>
</feature>
<feature type="region of interest" description="Disordered" evidence="1">
    <location>
        <begin position="319"/>
        <end position="572"/>
    </location>
</feature>
<dbReference type="EMBL" id="JARKIB010000002">
    <property type="protein sequence ID" value="KAJ7784760.1"/>
    <property type="molecule type" value="Genomic_DNA"/>
</dbReference>
<keyword evidence="4" id="KW-1185">Reference proteome</keyword>
<gene>
    <name evidence="3" type="ORF">B0H16DRAFT_1682052</name>
</gene>
<dbReference type="AlphaFoldDB" id="A0AAD7KHH4"/>
<proteinExistence type="predicted"/>
<evidence type="ECO:0000313" key="3">
    <source>
        <dbReference type="EMBL" id="KAJ7784760.1"/>
    </source>
</evidence>
<sequence>MLFTFQTAVFTLLTLASLLDAVSSTAFPFSIPSSSFELVGPPGLNYTSFDELSGLNFDWDMVDANGNDVSFAWTEVSDATVELMSGPSAQALNSSVMEPLYMAGSDETNINLPANLPNGVYHIHLTSVVNTTVGSQTTIQTLTASGADIHWTRPNSDVGCGPGLQPNAFTPIKDVNDPRFTSFVLTSPYAGQNYPLVNYSTIFVEWGWRISANRGADGITSAELQVLNATSGKPVLESAIALDYVTLEGFLSCWLNPVHLGLQENTQYRLQLKYINTVQDGPIPPGMIVTHTGDVFNVVPTGVDCDARNLLLDSAPVSSSSIRSSSAAPSSSSRPMASSSTSTVSSSASSVARSSSIAVSSRPGASSAPGNTPSVSSNPVSIFSNHPSSTPALSRLSPSSTPISASSLSHTPSVLPTPPASSTGVSNPKSSASPSNTSPANNASPSSDGTGNAPSNNGSGDSASGADSGSTSSGSGTGNASSDPGSGSASPHSGSPGSGNDSSNPVSGSGLSSKTDSGKSASNTGSAFPKQPGGGHGQGEPKQCKKKHGHKYKHQKSPHRQSESYGDHSDSF</sequence>
<dbReference type="Proteomes" id="UP001215598">
    <property type="component" value="Unassembled WGS sequence"/>
</dbReference>
<organism evidence="3 4">
    <name type="scientific">Mycena metata</name>
    <dbReference type="NCBI Taxonomy" id="1033252"/>
    <lineage>
        <taxon>Eukaryota</taxon>
        <taxon>Fungi</taxon>
        <taxon>Dikarya</taxon>
        <taxon>Basidiomycota</taxon>
        <taxon>Agaricomycotina</taxon>
        <taxon>Agaricomycetes</taxon>
        <taxon>Agaricomycetidae</taxon>
        <taxon>Agaricales</taxon>
        <taxon>Marasmiineae</taxon>
        <taxon>Mycenaceae</taxon>
        <taxon>Mycena</taxon>
    </lineage>
</organism>
<feature type="compositionally biased region" description="Polar residues" evidence="1">
    <location>
        <begin position="514"/>
        <end position="526"/>
    </location>
</feature>
<feature type="compositionally biased region" description="Low complexity" evidence="1">
    <location>
        <begin position="455"/>
        <end position="513"/>
    </location>
</feature>
<feature type="compositionally biased region" description="Polar residues" evidence="1">
    <location>
        <begin position="368"/>
        <end position="392"/>
    </location>
</feature>
<feature type="compositionally biased region" description="Basic and acidic residues" evidence="1">
    <location>
        <begin position="560"/>
        <end position="572"/>
    </location>
</feature>
<evidence type="ECO:0000256" key="2">
    <source>
        <dbReference type="SAM" id="SignalP"/>
    </source>
</evidence>
<protein>
    <submittedName>
        <fullName evidence="3">Uncharacterized protein</fullName>
    </submittedName>
</protein>
<feature type="compositionally biased region" description="Low complexity" evidence="1">
    <location>
        <begin position="393"/>
        <end position="409"/>
    </location>
</feature>
<feature type="signal peptide" evidence="2">
    <location>
        <begin position="1"/>
        <end position="24"/>
    </location>
</feature>
<accession>A0AAD7KHH4</accession>
<comment type="caution">
    <text evidence="3">The sequence shown here is derived from an EMBL/GenBank/DDBJ whole genome shotgun (WGS) entry which is preliminary data.</text>
</comment>